<feature type="signal peptide" evidence="1">
    <location>
        <begin position="1"/>
        <end position="18"/>
    </location>
</feature>
<reference evidence="2" key="2">
    <citation type="submission" date="2021-04" db="EMBL/GenBank/DDBJ databases">
        <authorList>
            <person name="Gilroy R."/>
        </authorList>
    </citation>
    <scope>NUCLEOTIDE SEQUENCE</scope>
    <source>
        <strain evidence="2">23274</strain>
    </source>
</reference>
<evidence type="ECO:0000256" key="1">
    <source>
        <dbReference type="SAM" id="SignalP"/>
    </source>
</evidence>
<gene>
    <name evidence="2" type="ORF">H9863_06555</name>
</gene>
<reference evidence="2" key="1">
    <citation type="journal article" date="2021" name="PeerJ">
        <title>Extensive microbial diversity within the chicken gut microbiome revealed by metagenomics and culture.</title>
        <authorList>
            <person name="Gilroy R."/>
            <person name="Ravi A."/>
            <person name="Getino M."/>
            <person name="Pursley I."/>
            <person name="Horton D.L."/>
            <person name="Alikhan N.F."/>
            <person name="Baker D."/>
            <person name="Gharbi K."/>
            <person name="Hall N."/>
            <person name="Watson M."/>
            <person name="Adriaenssens E.M."/>
            <person name="Foster-Nyarko E."/>
            <person name="Jarju S."/>
            <person name="Secka A."/>
            <person name="Antonio M."/>
            <person name="Oren A."/>
            <person name="Chaudhuri R.R."/>
            <person name="La Ragione R."/>
            <person name="Hildebrand F."/>
            <person name="Pallen M.J."/>
        </authorList>
    </citation>
    <scope>NUCLEOTIDE SEQUENCE</scope>
    <source>
        <strain evidence="2">23274</strain>
    </source>
</reference>
<sequence length="225" mass="24644">MKTLMNLKLFAMSLLLWAGMTSCLKGSDPDFMVVPDVAYLEQTGSGDNARYTPVMRIVGNYPIAQATCTYEGQTYSFDRIVGNDYYMELEVNPYMVGDTVTTGICAISAVSAETEARGASNQIRFGNVKQLGDFTVETLEYDEQKKVITMTCTPSEGAESYVLMYQTAPSQIMVPYDEFKTTEKDGKLTAEISFEAAANTTYRIAVGATNGTVILMKGNDTITAE</sequence>
<comment type="caution">
    <text evidence="2">The sequence shown here is derived from an EMBL/GenBank/DDBJ whole genome shotgun (WGS) entry which is preliminary data.</text>
</comment>
<dbReference type="PROSITE" id="PS51257">
    <property type="entry name" value="PROKAR_LIPOPROTEIN"/>
    <property type="match status" value="1"/>
</dbReference>
<keyword evidence="1" id="KW-0732">Signal</keyword>
<dbReference type="EMBL" id="DXFT01000126">
    <property type="protein sequence ID" value="HIX03761.1"/>
    <property type="molecule type" value="Genomic_DNA"/>
</dbReference>
<name>A0A9D2ABV5_9BACT</name>
<proteinExistence type="predicted"/>
<protein>
    <recommendedName>
        <fullName evidence="4">DUF4493 domain-containing protein</fullName>
    </recommendedName>
</protein>
<feature type="chain" id="PRO_5038407491" description="DUF4493 domain-containing protein" evidence="1">
    <location>
        <begin position="19"/>
        <end position="225"/>
    </location>
</feature>
<evidence type="ECO:0000313" key="2">
    <source>
        <dbReference type="EMBL" id="HIX03761.1"/>
    </source>
</evidence>
<evidence type="ECO:0000313" key="3">
    <source>
        <dbReference type="Proteomes" id="UP000824202"/>
    </source>
</evidence>
<evidence type="ECO:0008006" key="4">
    <source>
        <dbReference type="Google" id="ProtNLM"/>
    </source>
</evidence>
<organism evidence="2 3">
    <name type="scientific">Candidatus Odoribacter faecigallinarum</name>
    <dbReference type="NCBI Taxonomy" id="2838706"/>
    <lineage>
        <taxon>Bacteria</taxon>
        <taxon>Pseudomonadati</taxon>
        <taxon>Bacteroidota</taxon>
        <taxon>Bacteroidia</taxon>
        <taxon>Bacteroidales</taxon>
        <taxon>Odoribacteraceae</taxon>
        <taxon>Odoribacter</taxon>
    </lineage>
</organism>
<dbReference type="AlphaFoldDB" id="A0A9D2ABV5"/>
<dbReference type="Proteomes" id="UP000824202">
    <property type="component" value="Unassembled WGS sequence"/>
</dbReference>
<accession>A0A9D2ABV5</accession>